<dbReference type="Proteomes" id="UP001346869">
    <property type="component" value="Unassembled WGS sequence"/>
</dbReference>
<comment type="caution">
    <text evidence="2">The sequence shown here is derived from an EMBL/GenBank/DDBJ whole genome shotgun (WGS) entry which is preliminary data.</text>
</comment>
<sequence>MLFASRRRQYCDFKKNNHMKKKRNHIQKKRNHMVEKPAAHLTPGSEKVHGRPQRNSSRNNVHLRIRVDKPSSPPIR</sequence>
<keyword evidence="3" id="KW-1185">Reference proteome</keyword>
<protein>
    <submittedName>
        <fullName evidence="2">Uncharacterized protein</fullName>
    </submittedName>
</protein>
<evidence type="ECO:0000256" key="1">
    <source>
        <dbReference type="SAM" id="MobiDB-lite"/>
    </source>
</evidence>
<evidence type="ECO:0000313" key="2">
    <source>
        <dbReference type="EMBL" id="KAK5850471.1"/>
    </source>
</evidence>
<evidence type="ECO:0000313" key="3">
    <source>
        <dbReference type="Proteomes" id="UP001346869"/>
    </source>
</evidence>
<accession>A0AAN7WN98</accession>
<dbReference type="EMBL" id="JAUZQC010000022">
    <property type="protein sequence ID" value="KAK5850471.1"/>
    <property type="molecule type" value="Genomic_DNA"/>
</dbReference>
<organism evidence="2 3">
    <name type="scientific">Eleginops maclovinus</name>
    <name type="common">Patagonian blennie</name>
    <name type="synonym">Eleginus maclovinus</name>
    <dbReference type="NCBI Taxonomy" id="56733"/>
    <lineage>
        <taxon>Eukaryota</taxon>
        <taxon>Metazoa</taxon>
        <taxon>Chordata</taxon>
        <taxon>Craniata</taxon>
        <taxon>Vertebrata</taxon>
        <taxon>Euteleostomi</taxon>
        <taxon>Actinopterygii</taxon>
        <taxon>Neopterygii</taxon>
        <taxon>Teleostei</taxon>
        <taxon>Neoteleostei</taxon>
        <taxon>Acanthomorphata</taxon>
        <taxon>Eupercaria</taxon>
        <taxon>Perciformes</taxon>
        <taxon>Notothenioidei</taxon>
        <taxon>Eleginopidae</taxon>
        <taxon>Eleginops</taxon>
    </lineage>
</organism>
<feature type="region of interest" description="Disordered" evidence="1">
    <location>
        <begin position="34"/>
        <end position="76"/>
    </location>
</feature>
<gene>
    <name evidence="2" type="ORF">PBY51_001351</name>
</gene>
<reference evidence="2 3" key="2">
    <citation type="journal article" date="2023" name="Mol. Biol. Evol.">
        <title>Genomics of Secondarily Temperate Adaptation in the Only Non-Antarctic Icefish.</title>
        <authorList>
            <person name="Rivera-Colon A.G."/>
            <person name="Rayamajhi N."/>
            <person name="Minhas B.F."/>
            <person name="Madrigal G."/>
            <person name="Bilyk K.T."/>
            <person name="Yoon V."/>
            <person name="Hune M."/>
            <person name="Gregory S."/>
            <person name="Cheng C.H.C."/>
            <person name="Catchen J.M."/>
        </authorList>
    </citation>
    <scope>NUCLEOTIDE SEQUENCE [LARGE SCALE GENOMIC DNA]</scope>
    <source>
        <strain evidence="2">JMC-PN-2008</strain>
    </source>
</reference>
<name>A0AAN7WN98_ELEMC</name>
<dbReference type="AlphaFoldDB" id="A0AAN7WN98"/>
<reference evidence="2 3" key="1">
    <citation type="journal article" date="2023" name="Genes (Basel)">
        <title>Chromosome-Level Genome Assembly and Circadian Gene Repertoire of the Patagonia Blennie Eleginops maclovinus-The Closest Ancestral Proxy of Antarctic Cryonotothenioids.</title>
        <authorList>
            <person name="Cheng C.C."/>
            <person name="Rivera-Colon A.G."/>
            <person name="Minhas B.F."/>
            <person name="Wilson L."/>
            <person name="Rayamajhi N."/>
            <person name="Vargas-Chacoff L."/>
            <person name="Catchen J.M."/>
        </authorList>
    </citation>
    <scope>NUCLEOTIDE SEQUENCE [LARGE SCALE GENOMIC DNA]</scope>
    <source>
        <strain evidence="2">JMC-PN-2008</strain>
    </source>
</reference>
<proteinExistence type="predicted"/>